<dbReference type="EC" id="2.7.1.2" evidence="2"/>
<keyword evidence="2" id="KW-0418">Kinase</keyword>
<dbReference type="InterPro" id="IPR043129">
    <property type="entry name" value="ATPase_NBD"/>
</dbReference>
<comment type="caution">
    <text evidence="2">The sequence shown here is derived from an EMBL/GenBank/DDBJ whole genome shotgun (WGS) entry which is preliminary data.</text>
</comment>
<evidence type="ECO:0000256" key="1">
    <source>
        <dbReference type="ARBA" id="ARBA00006479"/>
    </source>
</evidence>
<dbReference type="Pfam" id="PF13412">
    <property type="entry name" value="HTH_24"/>
    <property type="match status" value="1"/>
</dbReference>
<dbReference type="AlphaFoldDB" id="A0A7W7ZUF8"/>
<evidence type="ECO:0000313" key="3">
    <source>
        <dbReference type="Proteomes" id="UP000584867"/>
    </source>
</evidence>
<evidence type="ECO:0000313" key="2">
    <source>
        <dbReference type="EMBL" id="MBB5066338.1"/>
    </source>
</evidence>
<name>A0A7W7ZUF8_9BACT</name>
<proteinExistence type="inferred from homology"/>
<dbReference type="EMBL" id="JACHIO010000026">
    <property type="protein sequence ID" value="MBB5066338.1"/>
    <property type="molecule type" value="Genomic_DNA"/>
</dbReference>
<dbReference type="InterPro" id="IPR036390">
    <property type="entry name" value="WH_DNA-bd_sf"/>
</dbReference>
<comment type="similarity">
    <text evidence="1">Belongs to the ROK (NagC/XylR) family.</text>
</comment>
<organism evidence="2 3">
    <name type="scientific">Granulicella mallensis</name>
    <dbReference type="NCBI Taxonomy" id="940614"/>
    <lineage>
        <taxon>Bacteria</taxon>
        <taxon>Pseudomonadati</taxon>
        <taxon>Acidobacteriota</taxon>
        <taxon>Terriglobia</taxon>
        <taxon>Terriglobales</taxon>
        <taxon>Acidobacteriaceae</taxon>
        <taxon>Granulicella</taxon>
    </lineage>
</organism>
<dbReference type="Gene3D" id="3.30.420.40">
    <property type="match status" value="2"/>
</dbReference>
<reference evidence="2 3" key="1">
    <citation type="submission" date="2020-08" db="EMBL/GenBank/DDBJ databases">
        <title>Genomic Encyclopedia of Type Strains, Phase IV (KMG-V): Genome sequencing to study the core and pangenomes of soil and plant-associated prokaryotes.</title>
        <authorList>
            <person name="Whitman W."/>
        </authorList>
    </citation>
    <scope>NUCLEOTIDE SEQUENCE [LARGE SCALE GENOMIC DNA]</scope>
    <source>
        <strain evidence="2 3">X5P3</strain>
    </source>
</reference>
<sequence>MKKKSIPIGRPSVLRHANAHSILKLLRECGSCSRADLVRASNLSAPTITNVVKDLLAEGLVEPLGEGESSGGRPPDMIRFKAERGCLLATEISAESISLLLTDLNGNELDTSKFSLLKQKTTPEAICGYIGDELKALLKKQKKTREQLLALVVGVPAITNVEEGSVLSISTLEGWRSVPLRAMLTKIANCLVIVENDMNLAALGEHYCGTAQAEKNFVFINIGTNVGAGIFLGGRIHHGSQWSAGEIAYLRLPSISRRQPTIHEFGELEMVLTSSGILKSWQEETGKAARTAREIDAVGILNLAQAGDPRAEKIVLHRAEIVADIIVDLSLILNPGLILLGGEVGSHPALIDLVRKQLEGDEFAVTKVGSSAPGNRAVLWGAISLALDAIPGVLLPQPAL</sequence>
<dbReference type="Gene3D" id="1.10.10.10">
    <property type="entry name" value="Winged helix-like DNA-binding domain superfamily/Winged helix DNA-binding domain"/>
    <property type="match status" value="1"/>
</dbReference>
<dbReference type="Proteomes" id="UP000584867">
    <property type="component" value="Unassembled WGS sequence"/>
</dbReference>
<dbReference type="RefSeq" id="WP_184259771.1">
    <property type="nucleotide sequence ID" value="NZ_JACHIO010000026.1"/>
</dbReference>
<accession>A0A7W7ZUF8</accession>
<dbReference type="PANTHER" id="PTHR18964:SF149">
    <property type="entry name" value="BIFUNCTIONAL UDP-N-ACETYLGLUCOSAMINE 2-EPIMERASE_N-ACETYLMANNOSAMINE KINASE"/>
    <property type="match status" value="1"/>
</dbReference>
<keyword evidence="2" id="KW-0808">Transferase</keyword>
<dbReference type="InterPro" id="IPR036388">
    <property type="entry name" value="WH-like_DNA-bd_sf"/>
</dbReference>
<dbReference type="SUPFAM" id="SSF53067">
    <property type="entry name" value="Actin-like ATPase domain"/>
    <property type="match status" value="1"/>
</dbReference>
<protein>
    <submittedName>
        <fullName evidence="2">Glucokinase</fullName>
        <ecNumber evidence="2">2.7.1.2</ecNumber>
    </submittedName>
</protein>
<dbReference type="GO" id="GO:0004340">
    <property type="term" value="F:glucokinase activity"/>
    <property type="evidence" value="ECO:0007669"/>
    <property type="project" value="UniProtKB-EC"/>
</dbReference>
<gene>
    <name evidence="2" type="ORF">HDF15_004715</name>
</gene>
<dbReference type="InterPro" id="IPR000600">
    <property type="entry name" value="ROK"/>
</dbReference>
<dbReference type="Pfam" id="PF00480">
    <property type="entry name" value="ROK"/>
    <property type="match status" value="1"/>
</dbReference>
<dbReference type="SUPFAM" id="SSF46785">
    <property type="entry name" value="Winged helix' DNA-binding domain"/>
    <property type="match status" value="1"/>
</dbReference>
<dbReference type="PANTHER" id="PTHR18964">
    <property type="entry name" value="ROK (REPRESSOR, ORF, KINASE) FAMILY"/>
    <property type="match status" value="1"/>
</dbReference>